<evidence type="ECO:0000256" key="3">
    <source>
        <dbReference type="SAM" id="MobiDB-lite"/>
    </source>
</evidence>
<dbReference type="EMBL" id="ATDP01000073">
    <property type="protein sequence ID" value="EQB16922.1"/>
    <property type="molecule type" value="Genomic_DNA"/>
</dbReference>
<dbReference type="Pfam" id="PF25917">
    <property type="entry name" value="BSH_RND"/>
    <property type="match status" value="1"/>
</dbReference>
<organism evidence="8 9">
    <name type="scientific">Sphingobium lactosutens DS20</name>
    <dbReference type="NCBI Taxonomy" id="1331060"/>
    <lineage>
        <taxon>Bacteria</taxon>
        <taxon>Pseudomonadati</taxon>
        <taxon>Pseudomonadota</taxon>
        <taxon>Alphaproteobacteria</taxon>
        <taxon>Sphingomonadales</taxon>
        <taxon>Sphingomonadaceae</taxon>
        <taxon>Sphingobium</taxon>
    </lineage>
</organism>
<dbReference type="GO" id="GO:0046677">
    <property type="term" value="P:response to antibiotic"/>
    <property type="evidence" value="ECO:0007669"/>
    <property type="project" value="TreeGrafter"/>
</dbReference>
<dbReference type="Pfam" id="PF25944">
    <property type="entry name" value="Beta-barrel_RND"/>
    <property type="match status" value="1"/>
</dbReference>
<dbReference type="Pfam" id="PF25876">
    <property type="entry name" value="HH_MFP_RND"/>
    <property type="match status" value="1"/>
</dbReference>
<evidence type="ECO:0000259" key="5">
    <source>
        <dbReference type="Pfam" id="PF25917"/>
    </source>
</evidence>
<dbReference type="Gene3D" id="2.40.50.100">
    <property type="match status" value="1"/>
</dbReference>
<feature type="domain" description="Multidrug resistance protein MdtA-like beta-barrel" evidence="6">
    <location>
        <begin position="222"/>
        <end position="309"/>
    </location>
</feature>
<evidence type="ECO:0000256" key="1">
    <source>
        <dbReference type="ARBA" id="ARBA00004196"/>
    </source>
</evidence>
<dbReference type="FunFam" id="2.40.420.20:FF:000001">
    <property type="entry name" value="Efflux RND transporter periplasmic adaptor subunit"/>
    <property type="match status" value="1"/>
</dbReference>
<dbReference type="SUPFAM" id="SSF111369">
    <property type="entry name" value="HlyD-like secretion proteins"/>
    <property type="match status" value="1"/>
</dbReference>
<dbReference type="PATRIC" id="fig|1331060.3.peg.1054"/>
<reference evidence="8 9" key="1">
    <citation type="journal article" date="2013" name="Genome Announc.">
        <title>Draft Genome Sequence of Sphingobium lactosutens Strain DS20T, Isolated from a Hexachlorocyclohexane Dumpsite.</title>
        <authorList>
            <person name="Kumar R."/>
            <person name="Dwivedi V."/>
            <person name="Negi V."/>
            <person name="Khurana J.P."/>
            <person name="Lal R."/>
        </authorList>
    </citation>
    <scope>NUCLEOTIDE SEQUENCE [LARGE SCALE GENOMIC DNA]</scope>
    <source>
        <strain evidence="8 9">DS20</strain>
    </source>
</reference>
<sequence length="410" mass="43022">MNVHSAIGFQAKRIQAMQKGIFTVLLTCASALALSGCGESQPPAPPPPAVGVVTVTTQSVPLVNELPGRVAALETAEVRPQISGVIRRSLFPQGGYVRAGQVLFEVEDAPYRAALAQAQGALARAQAAIGSTSLQAQRYKDLVGINAVSRQEYDNAVASAQQARADVAAQRGAVQAAQVNLGFTRIRAPISGRIGRSLFTAGALVQTGQADPLATIQRLDSVYVDVTQSAAEIIDLKQAMKKGGVSEADGARIQLMLPNGTVYPIEGRLQFSEVTVDPDTGAVTLRATFPNPDGLLLPGMYVRARLVEGRRNSAILAPQQGISRDARGRATAMVVGKGNKAELRQVEVDRAVGDKWIVTSGLKPGDKLIVEGLVNLQPGAVVRPGAPQQITAQQQGGKPRAGQQIQGEAN</sequence>
<gene>
    <name evidence="8" type="ORF">RLDS_05670</name>
</gene>
<feature type="domain" description="Multidrug resistance protein MdtA-like alpha-helical hairpin" evidence="4">
    <location>
        <begin position="115"/>
        <end position="184"/>
    </location>
</feature>
<dbReference type="InterPro" id="IPR006143">
    <property type="entry name" value="RND_pump_MFP"/>
</dbReference>
<evidence type="ECO:0000259" key="7">
    <source>
        <dbReference type="Pfam" id="PF25967"/>
    </source>
</evidence>
<dbReference type="GO" id="GO:0005886">
    <property type="term" value="C:plasma membrane"/>
    <property type="evidence" value="ECO:0007669"/>
    <property type="project" value="UniProtKB-SubCell"/>
</dbReference>
<dbReference type="InterPro" id="IPR058626">
    <property type="entry name" value="MdtA-like_b-barrel"/>
</dbReference>
<evidence type="ECO:0000259" key="6">
    <source>
        <dbReference type="Pfam" id="PF25944"/>
    </source>
</evidence>
<proteinExistence type="inferred from homology"/>
<dbReference type="Gene3D" id="1.10.287.470">
    <property type="entry name" value="Helix hairpin bin"/>
    <property type="match status" value="1"/>
</dbReference>
<protein>
    <submittedName>
        <fullName evidence="8">Hemolysin D</fullName>
    </submittedName>
</protein>
<dbReference type="Proteomes" id="UP000015531">
    <property type="component" value="Unassembled WGS sequence"/>
</dbReference>
<evidence type="ECO:0000259" key="4">
    <source>
        <dbReference type="Pfam" id="PF25876"/>
    </source>
</evidence>
<evidence type="ECO:0000313" key="8">
    <source>
        <dbReference type="EMBL" id="EQB16922.1"/>
    </source>
</evidence>
<evidence type="ECO:0000313" key="9">
    <source>
        <dbReference type="Proteomes" id="UP000015531"/>
    </source>
</evidence>
<feature type="domain" description="Multidrug resistance protein MdtA-like barrel-sandwich hybrid" evidence="5">
    <location>
        <begin position="74"/>
        <end position="217"/>
    </location>
</feature>
<feature type="domain" description="Multidrug resistance protein MdtA-like C-terminal permuted SH3" evidence="7">
    <location>
        <begin position="314"/>
        <end position="373"/>
    </location>
</feature>
<accession>T0HUY0</accession>
<dbReference type="GO" id="GO:0022857">
    <property type="term" value="F:transmembrane transporter activity"/>
    <property type="evidence" value="ECO:0007669"/>
    <property type="project" value="InterPro"/>
</dbReference>
<dbReference type="NCBIfam" id="TIGR01730">
    <property type="entry name" value="RND_mfp"/>
    <property type="match status" value="1"/>
</dbReference>
<dbReference type="Pfam" id="PF25967">
    <property type="entry name" value="RND-MFP_C"/>
    <property type="match status" value="1"/>
</dbReference>
<comment type="subcellular location">
    <subcellularLocation>
        <location evidence="1">Cell envelope</location>
    </subcellularLocation>
</comment>
<dbReference type="InterPro" id="IPR058625">
    <property type="entry name" value="MdtA-like_BSH"/>
</dbReference>
<dbReference type="PANTHER" id="PTHR30158">
    <property type="entry name" value="ACRA/E-RELATED COMPONENT OF DRUG EFFLUX TRANSPORTER"/>
    <property type="match status" value="1"/>
</dbReference>
<dbReference type="InterPro" id="IPR058627">
    <property type="entry name" value="MdtA-like_C"/>
</dbReference>
<comment type="similarity">
    <text evidence="2">Belongs to the membrane fusion protein (MFP) (TC 8.A.1) family.</text>
</comment>
<dbReference type="InterPro" id="IPR058624">
    <property type="entry name" value="MdtA-like_HH"/>
</dbReference>
<comment type="caution">
    <text evidence="8">The sequence shown here is derived from an EMBL/GenBank/DDBJ whole genome shotgun (WGS) entry which is preliminary data.</text>
</comment>
<feature type="region of interest" description="Disordered" evidence="3">
    <location>
        <begin position="390"/>
        <end position="410"/>
    </location>
</feature>
<keyword evidence="9" id="KW-1185">Reference proteome</keyword>
<evidence type="ECO:0000256" key="2">
    <source>
        <dbReference type="ARBA" id="ARBA00009477"/>
    </source>
</evidence>
<dbReference type="AlphaFoldDB" id="T0HUY0"/>
<dbReference type="PANTHER" id="PTHR30158:SF3">
    <property type="entry name" value="MULTIDRUG EFFLUX PUMP SUBUNIT ACRA-RELATED"/>
    <property type="match status" value="1"/>
</dbReference>
<dbReference type="Gene3D" id="2.40.30.170">
    <property type="match status" value="1"/>
</dbReference>
<dbReference type="Gene3D" id="2.40.420.20">
    <property type="match status" value="1"/>
</dbReference>
<dbReference type="eggNOG" id="COG0845">
    <property type="taxonomic scope" value="Bacteria"/>
</dbReference>
<name>T0HUY0_9SPHN</name>